<dbReference type="AlphaFoldDB" id="A0A251XQM9"/>
<protein>
    <submittedName>
        <fullName evidence="5">Uncharacterized protein</fullName>
    </submittedName>
</protein>
<dbReference type="Proteomes" id="UP000195106">
    <property type="component" value="Unassembled WGS sequence"/>
</dbReference>
<evidence type="ECO:0000259" key="4">
    <source>
        <dbReference type="Pfam" id="PF20736"/>
    </source>
</evidence>
<evidence type="ECO:0000313" key="5">
    <source>
        <dbReference type="EMBL" id="OUE07589.1"/>
    </source>
</evidence>
<dbReference type="Pfam" id="PF20736">
    <property type="entry name" value="Glyco_hydro127M"/>
    <property type="match status" value="1"/>
</dbReference>
<dbReference type="Pfam" id="PF20620">
    <property type="entry name" value="DUF6805"/>
    <property type="match status" value="1"/>
</dbReference>
<dbReference type="PANTHER" id="PTHR31151:SF0">
    <property type="entry name" value="PROLINE-TRNA LIGASE (DUF1680)"/>
    <property type="match status" value="1"/>
</dbReference>
<feature type="domain" description="Non-reducing end beta-L-arabinofuranosidase-like GH127 middle" evidence="4">
    <location>
        <begin position="413"/>
        <end position="506"/>
    </location>
</feature>
<gene>
    <name evidence="5" type="ORF">CMsap09_01475</name>
</gene>
<evidence type="ECO:0000259" key="2">
    <source>
        <dbReference type="Pfam" id="PF16375"/>
    </source>
</evidence>
<evidence type="ECO:0000259" key="3">
    <source>
        <dbReference type="Pfam" id="PF20620"/>
    </source>
</evidence>
<proteinExistence type="predicted"/>
<feature type="domain" description="Glycoside hydrolase GH146 substrate-binding" evidence="3">
    <location>
        <begin position="638"/>
        <end position="699"/>
    </location>
</feature>
<dbReference type="InterPro" id="IPR012878">
    <property type="entry name" value="Beta-AFase-like_GH127_cat"/>
</dbReference>
<dbReference type="InterPro" id="IPR032275">
    <property type="entry name" value="DUF4986"/>
</dbReference>
<dbReference type="EMBL" id="MDHJ01000001">
    <property type="protein sequence ID" value="OUE07589.1"/>
    <property type="molecule type" value="Genomic_DNA"/>
</dbReference>
<organism evidence="5 6">
    <name type="scientific">Clavibacter michiganensis</name>
    <dbReference type="NCBI Taxonomy" id="28447"/>
    <lineage>
        <taxon>Bacteria</taxon>
        <taxon>Bacillati</taxon>
        <taxon>Actinomycetota</taxon>
        <taxon>Actinomycetes</taxon>
        <taxon>Micrococcales</taxon>
        <taxon>Microbacteriaceae</taxon>
        <taxon>Clavibacter</taxon>
    </lineage>
</organism>
<feature type="domain" description="Non-reducing end beta-L-arabinofuranosidase-like GH127 catalytic" evidence="1">
    <location>
        <begin position="22"/>
        <end position="402"/>
    </location>
</feature>
<accession>A0A251XQM9</accession>
<name>A0A251XQM9_9MICO</name>
<dbReference type="SUPFAM" id="SSF48208">
    <property type="entry name" value="Six-hairpin glycosidases"/>
    <property type="match status" value="1"/>
</dbReference>
<sequence length="769" mass="81881">MTVAPSAPRLDPAAVRGFPLSAVRLGDGPLRHAQLTDVEYVLRLDPDRLLAPYLREAGLDSPVPSYGSWEAIGLDGHIGGHVLSALAQLHAATGDPRLLPRLEHMLDVLERCQEAAGDGFLGGVPDGRAFGRAIAAGRIDADTFDLEGRWVPLYNLHKTLAGLLEAFVHTGSARALRLAEGMADWWLGVSAHLSDDAFEGMLATEHGGMCDAFATLADITGRDDLLREAGRFVHRALVDPLAAGSDPLDGLHANTQIPKIVGVERLGSMTGDARLLAASDAFWDSVVHRRSVVIGGNSVREHFHPARDFAPMVLDEQGPETCNSRNMLELARLRYARTGDAAILDQVERTTLDHVLSTQHPEHGGLVYFTSLRPAHHRVYSVAEESMWCCAGTGMENHARAGEQVFAHADDALLVGLYVPAELDWAERGIRARIDGDVARTGAATITLTAEAPVDLELRLRRPGWATSMVVEVAGSAPVVAAPDAAEAVVRRTWSGTTLVTVRLGMEVRAEPLPDGSAWTSFRYGPVALASRDGRDGIATSLAADTRMGHVTPAPRVPLERTPVVTAADPASAVTLVDRDALSFRLDAWRDGGRVAVALEPFAGIHDERTTLVWPTGADPAARVEELRAMDAAGTDADVLDRVAAGEQQPEVDHGFRGEGTRAGGADGLHWRSATGWFSYRLRAPERAAVVRLRFRAVDGTAGPTDQVVRVGGVDVTGPAAGDDVLDVPLADAMRGGGVDGTVEIALHAAAGGRTRDLVEVQVRRAPGA</sequence>
<dbReference type="InterPro" id="IPR049046">
    <property type="entry name" value="Beta-AFase-like_GH127_middle"/>
</dbReference>
<evidence type="ECO:0000313" key="6">
    <source>
        <dbReference type="Proteomes" id="UP000195106"/>
    </source>
</evidence>
<dbReference type="Pfam" id="PF07944">
    <property type="entry name" value="Beta-AFase-like_GH127_cat"/>
    <property type="match status" value="1"/>
</dbReference>
<dbReference type="InterPro" id="IPR008928">
    <property type="entry name" value="6-hairpin_glycosidase_sf"/>
</dbReference>
<dbReference type="Pfam" id="PF16375">
    <property type="entry name" value="DUF4986"/>
    <property type="match status" value="1"/>
</dbReference>
<comment type="caution">
    <text evidence="5">The sequence shown here is derived from an EMBL/GenBank/DDBJ whole genome shotgun (WGS) entry which is preliminary data.</text>
</comment>
<evidence type="ECO:0000259" key="1">
    <source>
        <dbReference type="Pfam" id="PF07944"/>
    </source>
</evidence>
<dbReference type="PANTHER" id="PTHR31151">
    <property type="entry name" value="PROLINE-TRNA LIGASE (DUF1680)"/>
    <property type="match status" value="1"/>
</dbReference>
<feature type="domain" description="DUF4986" evidence="2">
    <location>
        <begin position="534"/>
        <end position="614"/>
    </location>
</feature>
<reference evidence="5 6" key="1">
    <citation type="submission" date="2016-08" db="EMBL/GenBank/DDBJ databases">
        <title>Genome sequence of Clavibacter michiganensis spp. strain CASJ009.</title>
        <authorList>
            <person name="Thapa S.P."/>
            <person name="Coaker G."/>
        </authorList>
    </citation>
    <scope>NUCLEOTIDE SEQUENCE [LARGE SCALE GENOMIC DNA]</scope>
    <source>
        <strain evidence="5">CASJ009</strain>
    </source>
</reference>
<dbReference type="InterPro" id="IPR046544">
    <property type="entry name" value="GH146_SB_dom"/>
</dbReference>
<dbReference type="GO" id="GO:0005975">
    <property type="term" value="P:carbohydrate metabolic process"/>
    <property type="evidence" value="ECO:0007669"/>
    <property type="project" value="InterPro"/>
</dbReference>